<evidence type="ECO:0000256" key="1">
    <source>
        <dbReference type="SAM" id="MobiDB-lite"/>
    </source>
</evidence>
<gene>
    <name evidence="2" type="ORF">Taro_024334</name>
</gene>
<proteinExistence type="predicted"/>
<accession>A0A843VH55</accession>
<feature type="compositionally biased region" description="Polar residues" evidence="1">
    <location>
        <begin position="85"/>
        <end position="97"/>
    </location>
</feature>
<name>A0A843VH55_COLES</name>
<keyword evidence="3" id="KW-1185">Reference proteome</keyword>
<dbReference type="EMBL" id="NMUH01001373">
    <property type="protein sequence ID" value="MQL91713.1"/>
    <property type="molecule type" value="Genomic_DNA"/>
</dbReference>
<feature type="compositionally biased region" description="Basic and acidic residues" evidence="1">
    <location>
        <begin position="130"/>
        <end position="145"/>
    </location>
</feature>
<feature type="compositionally biased region" description="Basic residues" evidence="1">
    <location>
        <begin position="204"/>
        <end position="220"/>
    </location>
</feature>
<dbReference type="Proteomes" id="UP000652761">
    <property type="component" value="Unassembled WGS sequence"/>
</dbReference>
<feature type="non-terminal residue" evidence="2">
    <location>
        <position position="220"/>
    </location>
</feature>
<protein>
    <submittedName>
        <fullName evidence="2">Uncharacterized protein</fullName>
    </submittedName>
</protein>
<feature type="region of interest" description="Disordered" evidence="1">
    <location>
        <begin position="169"/>
        <end position="220"/>
    </location>
</feature>
<feature type="non-terminal residue" evidence="2">
    <location>
        <position position="1"/>
    </location>
</feature>
<feature type="region of interest" description="Disordered" evidence="1">
    <location>
        <begin position="46"/>
        <end position="98"/>
    </location>
</feature>
<feature type="compositionally biased region" description="Low complexity" evidence="1">
    <location>
        <begin position="46"/>
        <end position="55"/>
    </location>
</feature>
<sequence length="220" mass="24133">YRKKGAALKGHTSRTCKKATLNSHYKRSCSQLTLLTTHGATTATTTVRQRTPATASPYLKRVGGEPREQGSVGITSPLPARAAGTPTSGSKTTLQNSKARKTYCRVLQSSGNRVNALTTTRVKPKTTMKHNAEANPRHTPAEINKLTEPRSDHVRLESHDTSTNISDFHEVGKEQPGVTTRDTKQPGEKSISPPPWPPQTSTRLRAHKQNHPGPWTRHKV</sequence>
<reference evidence="2" key="1">
    <citation type="submission" date="2017-07" db="EMBL/GenBank/DDBJ databases">
        <title>Taro Niue Genome Assembly and Annotation.</title>
        <authorList>
            <person name="Atibalentja N."/>
            <person name="Keating K."/>
            <person name="Fields C.J."/>
        </authorList>
    </citation>
    <scope>NUCLEOTIDE SEQUENCE</scope>
    <source>
        <strain evidence="2">Niue_2</strain>
        <tissue evidence="2">Leaf</tissue>
    </source>
</reference>
<feature type="region of interest" description="Disordered" evidence="1">
    <location>
        <begin position="126"/>
        <end position="145"/>
    </location>
</feature>
<evidence type="ECO:0000313" key="2">
    <source>
        <dbReference type="EMBL" id="MQL91713.1"/>
    </source>
</evidence>
<comment type="caution">
    <text evidence="2">The sequence shown here is derived from an EMBL/GenBank/DDBJ whole genome shotgun (WGS) entry which is preliminary data.</text>
</comment>
<organism evidence="2 3">
    <name type="scientific">Colocasia esculenta</name>
    <name type="common">Wild taro</name>
    <name type="synonym">Arum esculentum</name>
    <dbReference type="NCBI Taxonomy" id="4460"/>
    <lineage>
        <taxon>Eukaryota</taxon>
        <taxon>Viridiplantae</taxon>
        <taxon>Streptophyta</taxon>
        <taxon>Embryophyta</taxon>
        <taxon>Tracheophyta</taxon>
        <taxon>Spermatophyta</taxon>
        <taxon>Magnoliopsida</taxon>
        <taxon>Liliopsida</taxon>
        <taxon>Araceae</taxon>
        <taxon>Aroideae</taxon>
        <taxon>Colocasieae</taxon>
        <taxon>Colocasia</taxon>
    </lineage>
</organism>
<evidence type="ECO:0000313" key="3">
    <source>
        <dbReference type="Proteomes" id="UP000652761"/>
    </source>
</evidence>
<dbReference type="AlphaFoldDB" id="A0A843VH55"/>